<organism evidence="2">
    <name type="scientific">Kuenenia stuttgartiensis</name>
    <dbReference type="NCBI Taxonomy" id="174633"/>
    <lineage>
        <taxon>Bacteria</taxon>
        <taxon>Pseudomonadati</taxon>
        <taxon>Planctomycetota</taxon>
        <taxon>Candidatus Brocadiia</taxon>
        <taxon>Candidatus Brocadiales</taxon>
        <taxon>Candidatus Brocadiaceae</taxon>
        <taxon>Candidatus Kuenenia</taxon>
    </lineage>
</organism>
<evidence type="ECO:0000256" key="1">
    <source>
        <dbReference type="SAM" id="Phobius"/>
    </source>
</evidence>
<reference evidence="3 4" key="3">
    <citation type="submission" date="2020-02" db="EMBL/GenBank/DDBJ databases">
        <title>Newly sequenced genome of strain CSTR1 showed variability in Candidatus Kuenenia stuttgartiensis genomes.</title>
        <authorList>
            <person name="Ding C."/>
            <person name="Adrian L."/>
        </authorList>
    </citation>
    <scope>NUCLEOTIDE SEQUENCE [LARGE SCALE GENOMIC DNA]</scope>
    <source>
        <strain evidence="3 4">CSTR1</strain>
    </source>
</reference>
<evidence type="ECO:0000313" key="2">
    <source>
        <dbReference type="EMBL" id="CAJ72218.1"/>
    </source>
</evidence>
<evidence type="ECO:0000313" key="3">
    <source>
        <dbReference type="EMBL" id="QII10419.1"/>
    </source>
</evidence>
<dbReference type="SUPFAM" id="SSF47162">
    <property type="entry name" value="Apolipoprotein"/>
    <property type="match status" value="1"/>
</dbReference>
<evidence type="ECO:0000313" key="4">
    <source>
        <dbReference type="Proteomes" id="UP000501926"/>
    </source>
</evidence>
<protein>
    <recommendedName>
        <fullName evidence="5">t-SNARE coiled-coil homology domain-containing protein</fullName>
    </recommendedName>
</protein>
<reference evidence="2" key="2">
    <citation type="submission" date="2006-01" db="EMBL/GenBank/DDBJ databases">
        <authorList>
            <person name="Genoscope"/>
        </authorList>
    </citation>
    <scope>NUCLEOTIDE SEQUENCE</scope>
</reference>
<keyword evidence="1" id="KW-1133">Transmembrane helix</keyword>
<dbReference type="Gene3D" id="1.20.120.20">
    <property type="entry name" value="Apolipoprotein"/>
    <property type="match status" value="1"/>
</dbReference>
<evidence type="ECO:0008006" key="5">
    <source>
        <dbReference type="Google" id="ProtNLM"/>
    </source>
</evidence>
<feature type="transmembrane region" description="Helical" evidence="1">
    <location>
        <begin position="117"/>
        <end position="136"/>
    </location>
</feature>
<dbReference type="Proteomes" id="UP000501926">
    <property type="component" value="Chromosome"/>
</dbReference>
<proteinExistence type="predicted"/>
<accession>Q1PYQ3</accession>
<dbReference type="EMBL" id="CT573072">
    <property type="protein sequence ID" value="CAJ72218.1"/>
    <property type="molecule type" value="Genomic_DNA"/>
</dbReference>
<reference evidence="2" key="1">
    <citation type="journal article" date="2006" name="Nature">
        <title>Deciphering the evolution and metabolism of an anammox bacterium from a community genome.</title>
        <authorList>
            <person name="Strous M."/>
            <person name="Pelletier E."/>
            <person name="Mangenot S."/>
            <person name="Rattei T."/>
            <person name="Lehner A."/>
            <person name="Taylor M.W."/>
            <person name="Horn M."/>
            <person name="Daims H."/>
            <person name="Bartol-Mavel D."/>
            <person name="Wincker P."/>
            <person name="Barbe V."/>
            <person name="Fonknechten N."/>
            <person name="Vallenet D."/>
            <person name="Segurens B."/>
            <person name="Schenowitz-Truong C."/>
            <person name="Medigue C."/>
            <person name="Collingro A."/>
            <person name="Snel B."/>
            <person name="Dutilh B.E."/>
            <person name="OpDenCamp H.J.M."/>
            <person name="vanDerDrift C."/>
            <person name="Cirpus I."/>
            <person name="vanDePas-Schoonen K.T."/>
            <person name="Harhangi H.R."/>
            <person name="vanNiftrik L."/>
            <person name="Schmid M."/>
            <person name="Keltjens J."/>
            <person name="vanDeVossenberg J."/>
            <person name="Kartal B."/>
            <person name="Meier H."/>
            <person name="Frishman D."/>
            <person name="Huynen M.A."/>
            <person name="Mewes H."/>
            <person name="Weissenbach J."/>
            <person name="Jetten M.S.M."/>
            <person name="Wagner M."/>
            <person name="LePaslier D."/>
        </authorList>
    </citation>
    <scope>NUCLEOTIDE SEQUENCE</scope>
</reference>
<keyword evidence="1" id="KW-0812">Transmembrane</keyword>
<sequence>MNKILSAIILISFFILQHTVIAVETAPRISDREIIESLAEIRGNLKRLDEKLDTVDKSLNKRIDDLDSNLNKRIDDLDSNLNKRIDALDSKLNKRIDDLRTDINSRFEEVGNRFDTLQWTLGLFITIALVIFGFVLRMQWQMHRRQTQMETILETQREELSFIKKLIEKFQPPRGVL</sequence>
<dbReference type="EMBL" id="CP049055">
    <property type="protein sequence ID" value="QII10419.1"/>
    <property type="molecule type" value="Genomic_DNA"/>
</dbReference>
<dbReference type="AlphaFoldDB" id="Q1PYQ3"/>
<keyword evidence="1" id="KW-0472">Membrane</keyword>
<name>Q1PYQ3_KUEST</name>
<dbReference type="RefSeq" id="WP_164994552.1">
    <property type="nucleotide sequence ID" value="NZ_CP049055.1"/>
</dbReference>
<gene>
    <name evidence="3" type="ORF">KsCSTR_10400</name>
    <name evidence="2" type="ORF">kustd1473</name>
</gene>